<reference evidence="1 2" key="1">
    <citation type="submission" date="2013-03" db="EMBL/GenBank/DDBJ databases">
        <authorList>
            <person name="Linke B."/>
        </authorList>
    </citation>
    <scope>NUCLEOTIDE SEQUENCE [LARGE SCALE GENOMIC DNA]</scope>
    <source>
        <strain evidence="1 2">B13</strain>
    </source>
</reference>
<accession>A0A024HDI7</accession>
<sequence length="262" mass="28306">MSQTPYTQLFRGPTSICPYPSWNFEQIFRLQNIVGEPETSEVTVPDPTRPGLPELDGVTSFKAVNLTGEAVDFSPAAAAICLYGSIERTPFGTKTGEDCVAYIGKTIRLAKIPLSITKVTNADGDTEYAKNKDYAVTPGGIKVLVGGDLAADIAATTAATGVEKSLPIKVDYAFPTVDLIKPFTAGRKYYRVMCEQINEGGGNERRRVTGFYARISLNGGMPLLSGDEFATIPVQIHLLPDPEIIEPGEASMWTIEHQVIDA</sequence>
<evidence type="ECO:0000313" key="1">
    <source>
        <dbReference type="EMBL" id="CDF82649.1"/>
    </source>
</evidence>
<organism evidence="1 2">
    <name type="scientific">Pseudomonas knackmussii (strain DSM 6978 / CCUG 54928 / LMG 23759 / B13)</name>
    <dbReference type="NCBI Taxonomy" id="1301098"/>
    <lineage>
        <taxon>Bacteria</taxon>
        <taxon>Pseudomonadati</taxon>
        <taxon>Pseudomonadota</taxon>
        <taxon>Gammaproteobacteria</taxon>
        <taxon>Pseudomonadales</taxon>
        <taxon>Pseudomonadaceae</taxon>
        <taxon>Pseudomonas</taxon>
    </lineage>
</organism>
<dbReference type="OrthoDB" id="6828751at2"/>
<evidence type="ECO:0000313" key="2">
    <source>
        <dbReference type="Proteomes" id="UP000025241"/>
    </source>
</evidence>
<gene>
    <name evidence="1" type="ORF">PKB_1284</name>
</gene>
<keyword evidence="2" id="KW-1185">Reference proteome</keyword>
<proteinExistence type="predicted"/>
<dbReference type="Proteomes" id="UP000025241">
    <property type="component" value="Chromosome I"/>
</dbReference>
<dbReference type="STRING" id="1301098.PKB_1284"/>
<dbReference type="PATRIC" id="fig|1301098.3.peg.1288"/>
<reference evidence="1 2" key="2">
    <citation type="submission" date="2014-05" db="EMBL/GenBank/DDBJ databases">
        <title>Genome sequence of the 3-chlorobenzoate degrading bacterium Pseudomonas knackmussii B13 shows multiple evidence for horizontal gene transfer.</title>
        <authorList>
            <person name="Miyazaki R."/>
            <person name="Bertelli C."/>
            <person name="Falquet L."/>
            <person name="Robinson-Rechavi M."/>
            <person name="Gharib W."/>
            <person name="Roy S."/>
            <person name="Van der Meer J.R."/>
        </authorList>
    </citation>
    <scope>NUCLEOTIDE SEQUENCE [LARGE SCALE GENOMIC DNA]</scope>
    <source>
        <strain evidence="1 2">B13</strain>
    </source>
</reference>
<dbReference type="KEGG" id="pkc:PKB_1284"/>
<dbReference type="RefSeq" id="WP_043250007.1">
    <property type="nucleotide sequence ID" value="NZ_HG322950.1"/>
</dbReference>
<dbReference type="EMBL" id="HG322950">
    <property type="protein sequence ID" value="CDF82649.1"/>
    <property type="molecule type" value="Genomic_DNA"/>
</dbReference>
<protein>
    <submittedName>
        <fullName evidence="1">Uncharacterized protein</fullName>
    </submittedName>
</protein>
<name>A0A024HDI7_PSEKB</name>
<dbReference type="AlphaFoldDB" id="A0A024HDI7"/>
<dbReference type="HOGENOM" id="CLU_1065028_0_0_6"/>